<name>A0A9N8YY66_9GLOM</name>
<keyword evidence="3" id="KW-1185">Reference proteome</keyword>
<feature type="compositionally biased region" description="Polar residues" evidence="1">
    <location>
        <begin position="121"/>
        <end position="138"/>
    </location>
</feature>
<feature type="compositionally biased region" description="Basic and acidic residues" evidence="1">
    <location>
        <begin position="106"/>
        <end position="119"/>
    </location>
</feature>
<comment type="caution">
    <text evidence="2">The sequence shown here is derived from an EMBL/GenBank/DDBJ whole genome shotgun (WGS) entry which is preliminary data.</text>
</comment>
<evidence type="ECO:0000313" key="2">
    <source>
        <dbReference type="EMBL" id="CAG8453933.1"/>
    </source>
</evidence>
<feature type="compositionally biased region" description="Basic residues" evidence="1">
    <location>
        <begin position="89"/>
        <end position="105"/>
    </location>
</feature>
<dbReference type="AlphaFoldDB" id="A0A9N8YY66"/>
<dbReference type="EMBL" id="CAJVPY010000154">
    <property type="protein sequence ID" value="CAG8453933.1"/>
    <property type="molecule type" value="Genomic_DNA"/>
</dbReference>
<feature type="compositionally biased region" description="Basic residues" evidence="1">
    <location>
        <begin position="54"/>
        <end position="65"/>
    </location>
</feature>
<organism evidence="2 3">
    <name type="scientific">Dentiscutata erythropus</name>
    <dbReference type="NCBI Taxonomy" id="1348616"/>
    <lineage>
        <taxon>Eukaryota</taxon>
        <taxon>Fungi</taxon>
        <taxon>Fungi incertae sedis</taxon>
        <taxon>Mucoromycota</taxon>
        <taxon>Glomeromycotina</taxon>
        <taxon>Glomeromycetes</taxon>
        <taxon>Diversisporales</taxon>
        <taxon>Gigasporaceae</taxon>
        <taxon>Dentiscutata</taxon>
    </lineage>
</organism>
<accession>A0A9N8YY66</accession>
<sequence length="138" mass="16062">MKKSAIKLDTNNESIPINGTKKQNTTTVNDSIQEKKSYCTRNPTTPTTKEKTVSRKKALNLRHRKTTEPTTKKKPLNLRHRKTTEPTTKKKPHYKKHQIGRHHVARNTEWETPGTRKEIPNWTTPTTNDANQQNRRTN</sequence>
<feature type="compositionally biased region" description="Polar residues" evidence="1">
    <location>
        <begin position="9"/>
        <end position="31"/>
    </location>
</feature>
<protein>
    <submittedName>
        <fullName evidence="2">205_t:CDS:1</fullName>
    </submittedName>
</protein>
<proteinExistence type="predicted"/>
<feature type="compositionally biased region" description="Basic residues" evidence="1">
    <location>
        <begin position="72"/>
        <end position="82"/>
    </location>
</feature>
<gene>
    <name evidence="2" type="ORF">DERYTH_LOCUS664</name>
</gene>
<evidence type="ECO:0000256" key="1">
    <source>
        <dbReference type="SAM" id="MobiDB-lite"/>
    </source>
</evidence>
<reference evidence="2" key="1">
    <citation type="submission" date="2021-06" db="EMBL/GenBank/DDBJ databases">
        <authorList>
            <person name="Kallberg Y."/>
            <person name="Tangrot J."/>
            <person name="Rosling A."/>
        </authorList>
    </citation>
    <scope>NUCLEOTIDE SEQUENCE</scope>
    <source>
        <strain evidence="2">MA453B</strain>
    </source>
</reference>
<dbReference type="Proteomes" id="UP000789405">
    <property type="component" value="Unassembled WGS sequence"/>
</dbReference>
<evidence type="ECO:0000313" key="3">
    <source>
        <dbReference type="Proteomes" id="UP000789405"/>
    </source>
</evidence>
<feature type="region of interest" description="Disordered" evidence="1">
    <location>
        <begin position="1"/>
        <end position="138"/>
    </location>
</feature>